<evidence type="ECO:0000256" key="3">
    <source>
        <dbReference type="ARBA" id="ARBA00022679"/>
    </source>
</evidence>
<evidence type="ECO:0000256" key="5">
    <source>
        <dbReference type="ARBA" id="ARBA00023180"/>
    </source>
</evidence>
<comment type="subcellular location">
    <subcellularLocation>
        <location evidence="1">Membrane</location>
        <topology evidence="1">Single-pass type II membrane protein</topology>
    </subcellularLocation>
</comment>
<evidence type="ECO:0000256" key="2">
    <source>
        <dbReference type="ARBA" id="ARBA00022676"/>
    </source>
</evidence>
<keyword evidence="6" id="KW-1133">Transmembrane helix</keyword>
<dbReference type="GO" id="GO:0016020">
    <property type="term" value="C:membrane"/>
    <property type="evidence" value="ECO:0007669"/>
    <property type="project" value="UniProtKB-SubCell"/>
</dbReference>
<evidence type="ECO:0000256" key="1">
    <source>
        <dbReference type="ARBA" id="ARBA00004606"/>
    </source>
</evidence>
<evidence type="ECO:0000313" key="7">
    <source>
        <dbReference type="EMBL" id="JAG95484.1"/>
    </source>
</evidence>
<dbReference type="InterPro" id="IPR003406">
    <property type="entry name" value="Glyco_trans_14"/>
</dbReference>
<evidence type="ECO:0000256" key="6">
    <source>
        <dbReference type="SAM" id="Phobius"/>
    </source>
</evidence>
<reference evidence="7" key="1">
    <citation type="submission" date="2015-03" db="EMBL/GenBank/DDBJ databases">
        <title>A transcriptome of Araucaria cunninghamii, an australian fine timber species.</title>
        <authorList>
            <person name="Jing Yi C.J.Y."/>
            <person name="Yin San L.Y.S."/>
            <person name="Abdul Karim S.S."/>
            <person name="Wan Azmi N.N."/>
            <person name="Hercus R.R."/>
            <person name="Croft L.L."/>
        </authorList>
    </citation>
    <scope>NUCLEOTIDE SEQUENCE</scope>
    <source>
        <strain evidence="7">MI0301</strain>
        <tissue evidence="7">Leaf</tissue>
    </source>
</reference>
<keyword evidence="6" id="KW-0812">Transmembrane</keyword>
<accession>A0A0D6QY64</accession>
<keyword evidence="5" id="KW-0325">Glycoprotein</keyword>
<keyword evidence="4 6" id="KW-0472">Membrane</keyword>
<dbReference type="EMBL" id="GCKF01040430">
    <property type="protein sequence ID" value="JAG95484.1"/>
    <property type="molecule type" value="Transcribed_RNA"/>
</dbReference>
<keyword evidence="2" id="KW-0328">Glycosyltransferase</keyword>
<evidence type="ECO:0000256" key="4">
    <source>
        <dbReference type="ARBA" id="ARBA00023136"/>
    </source>
</evidence>
<dbReference type="GO" id="GO:0016757">
    <property type="term" value="F:glycosyltransferase activity"/>
    <property type="evidence" value="ECO:0007669"/>
    <property type="project" value="UniProtKB-KW"/>
</dbReference>
<name>A0A0D6QY64_ARACU</name>
<organism evidence="7">
    <name type="scientific">Araucaria cunninghamii</name>
    <name type="common">Hoop pine</name>
    <name type="synonym">Moreton Bay pine</name>
    <dbReference type="NCBI Taxonomy" id="56994"/>
    <lineage>
        <taxon>Eukaryota</taxon>
        <taxon>Viridiplantae</taxon>
        <taxon>Streptophyta</taxon>
        <taxon>Embryophyta</taxon>
        <taxon>Tracheophyta</taxon>
        <taxon>Spermatophyta</taxon>
        <taxon>Pinopsida</taxon>
        <taxon>Pinidae</taxon>
        <taxon>Conifers II</taxon>
        <taxon>Araucariales</taxon>
        <taxon>Araucariaceae</taxon>
        <taxon>Araucaria</taxon>
    </lineage>
</organism>
<protein>
    <submittedName>
        <fullName evidence="7">Uncharacterized protein</fullName>
    </submittedName>
</protein>
<dbReference type="PANTHER" id="PTHR31042:SF8">
    <property type="entry name" value="CORE-2_I-BRANCHING BETA-1,6-N-ACETYLGLUCOSAMINYLTRANSFERASE FAMILY PROTEIN"/>
    <property type="match status" value="1"/>
</dbReference>
<dbReference type="InterPro" id="IPR044174">
    <property type="entry name" value="BC10-like"/>
</dbReference>
<sequence>MPIRSLNTEDGTALLSKDSVPRLQGAGKREWPNKLMKFLSLFILLGFGVIVGVVICSNLFRHIDLWQMNRFSCINCGHEIEGEAPMKLDHWFKSSGNLMHNMTNDELLWRASMVPFRREVPFKRVPKVAFMFLTKGPLPMMPLWEKFFHGHEGLYSIFVHASPSYQFQVPPKSVFYRRQIPSQVVEWGRISMCDAERRLLANALLDFSNFRFVLLSESCIPVFNFTTVYNYLIKSRHSFTGSYDDKGPFGRGRYNPNMEPEVAVEQWRKGSQWFEVDRKLAISIIADNIYYPKFKNFCTPACYVDEHYFPTMLSIRHGSLLANRSITWVDWSRGGPHPATFSNTDITEEFLGKIRFGNLCTYNNQTTSLCFLFARKFAPSALDPLLRLSSKVMGFD</sequence>
<dbReference type="Pfam" id="PF02485">
    <property type="entry name" value="Branch"/>
    <property type="match status" value="1"/>
</dbReference>
<feature type="transmembrane region" description="Helical" evidence="6">
    <location>
        <begin position="38"/>
        <end position="60"/>
    </location>
</feature>
<keyword evidence="3" id="KW-0808">Transferase</keyword>
<dbReference type="PANTHER" id="PTHR31042">
    <property type="entry name" value="CORE-2/I-BRANCHING BETA-1,6-N-ACETYLGLUCOSAMINYLTRANSFERASE FAMILY PROTEIN-RELATED"/>
    <property type="match status" value="1"/>
</dbReference>
<dbReference type="AlphaFoldDB" id="A0A0D6QY64"/>
<proteinExistence type="predicted"/>